<evidence type="ECO:0000313" key="2">
    <source>
        <dbReference type="Proteomes" id="UP000007397"/>
    </source>
</evidence>
<accession>I0JNN9</accession>
<gene>
    <name evidence="1" type="ordered locus">HBHAL_3415</name>
</gene>
<dbReference type="Proteomes" id="UP000007397">
    <property type="component" value="Chromosome"/>
</dbReference>
<organism evidence="1 2">
    <name type="scientific">Halobacillus halophilus (strain ATCC 35676 / DSM 2266 / JCM 20832 / KCTC 3685 / LMG 17431 / NBRC 102448 / NCIMB 2269)</name>
    <name type="common">Sporosarcina halophila</name>
    <dbReference type="NCBI Taxonomy" id="866895"/>
    <lineage>
        <taxon>Bacteria</taxon>
        <taxon>Bacillati</taxon>
        <taxon>Bacillota</taxon>
        <taxon>Bacilli</taxon>
        <taxon>Bacillales</taxon>
        <taxon>Bacillaceae</taxon>
        <taxon>Halobacillus</taxon>
    </lineage>
</organism>
<dbReference type="PATRIC" id="fig|866895.3.peg.2430"/>
<dbReference type="HOGENOM" id="CLU_3044004_0_0_9"/>
<proteinExistence type="predicted"/>
<dbReference type="AlphaFoldDB" id="I0JNN9"/>
<evidence type="ECO:0000313" key="1">
    <source>
        <dbReference type="EMBL" id="CCG45759.1"/>
    </source>
</evidence>
<sequence>MMNTFKLLVEERGTRLEEIVELEIMRLINLFIEQQIKDGFWNYPLKLKLLRMLI</sequence>
<dbReference type="EMBL" id="HE717023">
    <property type="protein sequence ID" value="CCG45759.1"/>
    <property type="molecule type" value="Genomic_DNA"/>
</dbReference>
<dbReference type="STRING" id="866895.HBHAL_3415"/>
<name>I0JNN9_HALH3</name>
<reference evidence="1 2" key="1">
    <citation type="journal article" date="2013" name="Environ. Microbiol.">
        <title>Chloride and organic osmolytes: a hybrid strategy to cope with elevated salinities by the moderately halophilic, chloride-dependent bacterium Halobacillus halophilus.</title>
        <authorList>
            <person name="Saum S.H."/>
            <person name="Pfeiffer F."/>
            <person name="Palm P."/>
            <person name="Rampp M."/>
            <person name="Schuster S.C."/>
            <person name="Muller V."/>
            <person name="Oesterhelt D."/>
        </authorList>
    </citation>
    <scope>NUCLEOTIDE SEQUENCE [LARGE SCALE GENOMIC DNA]</scope>
    <source>
        <strain evidence="2">ATCC 35676 / DSM 2266 / JCM 20832 / KCTC 3685 / LMG 17431 / NBRC 102448 / NCIMB 2269</strain>
    </source>
</reference>
<protein>
    <submittedName>
        <fullName evidence="1">Uncharacterized protein</fullName>
    </submittedName>
</protein>
<dbReference type="KEGG" id="hhd:HBHAL_3415"/>
<keyword evidence="2" id="KW-1185">Reference proteome</keyword>